<feature type="region of interest" description="Disordered" evidence="1">
    <location>
        <begin position="1"/>
        <end position="50"/>
    </location>
</feature>
<reference evidence="3" key="1">
    <citation type="submission" date="2017-09" db="EMBL/GenBank/DDBJ databases">
        <title>Depth-based differentiation of microbial function through sediment-hosted aquifers and enrichment of novel symbionts in the deep terrestrial subsurface.</title>
        <authorList>
            <person name="Probst A.J."/>
            <person name="Ladd B."/>
            <person name="Jarett J.K."/>
            <person name="Geller-Mcgrath D.E."/>
            <person name="Sieber C.M.K."/>
            <person name="Emerson J.B."/>
            <person name="Anantharaman K."/>
            <person name="Thomas B.C."/>
            <person name="Malmstrom R."/>
            <person name="Stieglmeier M."/>
            <person name="Klingl A."/>
            <person name="Woyke T."/>
            <person name="Ryan C.M."/>
            <person name="Banfield J.F."/>
        </authorList>
    </citation>
    <scope>NUCLEOTIDE SEQUENCE [LARGE SCALE GENOMIC DNA]</scope>
</reference>
<evidence type="ECO:0000256" key="1">
    <source>
        <dbReference type="SAM" id="MobiDB-lite"/>
    </source>
</evidence>
<sequence>MTQQKDNNDQNENQSNILWPPADYDGQNNLFGYNDAEEQKGNNVTEEDKTEENFLAGVNKEIMREVMEEETFGIFSDNNIDSGSLRQNENEYVTEENIEEEDGDNNSLFFGNLTEDVADVQPEINEQTDISENSARNNDTVEVQKSKLELVKQLVANINESSRRINELLDNTISEEDAVSRLSSIIKNISETEEEMESGGKIIEGVFNGQCMIGPDGKQYNMPSNYASKSKLVEGDILKLTISPVGKFIYKQIGPIERSRVVGTLGFDDAQFLVENEGKKWKILTASVTYFKGKVGDEAVILVPKHGESTWAAVENIISRNA</sequence>
<feature type="compositionally biased region" description="Low complexity" evidence="1">
    <location>
        <begin position="1"/>
        <end position="16"/>
    </location>
</feature>
<evidence type="ECO:0008006" key="4">
    <source>
        <dbReference type="Google" id="ProtNLM"/>
    </source>
</evidence>
<gene>
    <name evidence="2" type="ORF">COT95_00260</name>
</gene>
<protein>
    <recommendedName>
        <fullName evidence="4">50S ribosomal protein L7/L12</fullName>
    </recommendedName>
</protein>
<dbReference type="Proteomes" id="UP000228614">
    <property type="component" value="Unassembled WGS sequence"/>
</dbReference>
<accession>A0A2H0V9U8</accession>
<comment type="caution">
    <text evidence="2">The sequence shown here is derived from an EMBL/GenBank/DDBJ whole genome shotgun (WGS) entry which is preliminary data.</text>
</comment>
<evidence type="ECO:0000313" key="3">
    <source>
        <dbReference type="Proteomes" id="UP000228614"/>
    </source>
</evidence>
<proteinExistence type="predicted"/>
<dbReference type="EMBL" id="PFAN01000015">
    <property type="protein sequence ID" value="PIR95149.1"/>
    <property type="molecule type" value="Genomic_DNA"/>
</dbReference>
<dbReference type="AlphaFoldDB" id="A0A2H0V9U8"/>
<name>A0A2H0V9U8_9BACT</name>
<organism evidence="2 3">
    <name type="scientific">Candidatus Falkowbacteria bacterium CG10_big_fil_rev_8_21_14_0_10_37_6</name>
    <dbReference type="NCBI Taxonomy" id="1974563"/>
    <lineage>
        <taxon>Bacteria</taxon>
        <taxon>Candidatus Falkowiibacteriota</taxon>
    </lineage>
</organism>
<evidence type="ECO:0000313" key="2">
    <source>
        <dbReference type="EMBL" id="PIR95149.1"/>
    </source>
</evidence>